<evidence type="ECO:0000256" key="8">
    <source>
        <dbReference type="ARBA" id="ARBA00023030"/>
    </source>
</evidence>
<evidence type="ECO:0000256" key="5">
    <source>
        <dbReference type="ARBA" id="ARBA00022692"/>
    </source>
</evidence>
<comment type="caution">
    <text evidence="12">Lacks conserved residue(s) required for the propagation of feature annotation.</text>
</comment>
<protein>
    <recommendedName>
        <fullName evidence="15">EGF-like domain-containing protein</fullName>
    </recommendedName>
</protein>
<evidence type="ECO:0000256" key="11">
    <source>
        <dbReference type="ARBA" id="ARBA00023180"/>
    </source>
</evidence>
<evidence type="ECO:0000256" key="3">
    <source>
        <dbReference type="ARBA" id="ARBA00022525"/>
    </source>
</evidence>
<dbReference type="InterPro" id="IPR000742">
    <property type="entry name" value="EGF"/>
</dbReference>
<dbReference type="GO" id="GO:0007173">
    <property type="term" value="P:epidermal growth factor receptor signaling pathway"/>
    <property type="evidence" value="ECO:0007669"/>
    <property type="project" value="TreeGrafter"/>
</dbReference>
<dbReference type="GO" id="GO:0016020">
    <property type="term" value="C:membrane"/>
    <property type="evidence" value="ECO:0007669"/>
    <property type="project" value="UniProtKB-SubCell"/>
</dbReference>
<evidence type="ECO:0000256" key="12">
    <source>
        <dbReference type="PROSITE-ProRule" id="PRU00076"/>
    </source>
</evidence>
<name>A0AAV7W0S1_PLEWA</name>
<evidence type="ECO:0000256" key="4">
    <source>
        <dbReference type="ARBA" id="ARBA00022536"/>
    </source>
</evidence>
<organism evidence="16 17">
    <name type="scientific">Pleurodeles waltl</name>
    <name type="common">Iberian ribbed newt</name>
    <dbReference type="NCBI Taxonomy" id="8319"/>
    <lineage>
        <taxon>Eukaryota</taxon>
        <taxon>Metazoa</taxon>
        <taxon>Chordata</taxon>
        <taxon>Craniata</taxon>
        <taxon>Vertebrata</taxon>
        <taxon>Euteleostomi</taxon>
        <taxon>Amphibia</taxon>
        <taxon>Batrachia</taxon>
        <taxon>Caudata</taxon>
        <taxon>Salamandroidea</taxon>
        <taxon>Salamandridae</taxon>
        <taxon>Pleurodelinae</taxon>
        <taxon>Pleurodeles</taxon>
    </lineage>
</organism>
<evidence type="ECO:0000256" key="9">
    <source>
        <dbReference type="ARBA" id="ARBA00023136"/>
    </source>
</evidence>
<feature type="transmembrane region" description="Helical" evidence="13">
    <location>
        <begin position="107"/>
        <end position="130"/>
    </location>
</feature>
<keyword evidence="4 12" id="KW-0245">EGF-like domain</keyword>
<sequence length="156" mass="17944">MKCRLTHPLLLLGGLCLIHVSCCTTVIPLCESGNCTTALVRKEGTARAAKVRTIDCEEDKKYFCFRGRCQFILELNEFHCRCQKGYIGERCMYLEIESVTQPMSKEYVALSVVLSVLLVVVVALCSYFMYKWYRSKQRKKQNQPTKEYKEVTTCSV</sequence>
<dbReference type="Gene3D" id="2.10.25.10">
    <property type="entry name" value="Laminin"/>
    <property type="match status" value="1"/>
</dbReference>
<dbReference type="PROSITE" id="PS50026">
    <property type="entry name" value="EGF_3"/>
    <property type="match status" value="1"/>
</dbReference>
<keyword evidence="9 13" id="KW-0472">Membrane</keyword>
<proteinExistence type="predicted"/>
<dbReference type="GO" id="GO:0005154">
    <property type="term" value="F:epidermal growth factor receptor binding"/>
    <property type="evidence" value="ECO:0007669"/>
    <property type="project" value="TreeGrafter"/>
</dbReference>
<dbReference type="GO" id="GO:0008284">
    <property type="term" value="P:positive regulation of cell population proliferation"/>
    <property type="evidence" value="ECO:0007669"/>
    <property type="project" value="TreeGrafter"/>
</dbReference>
<accession>A0AAV7W0S1</accession>
<reference evidence="16" key="1">
    <citation type="journal article" date="2022" name="bioRxiv">
        <title>Sequencing and chromosome-scale assembly of the giantPleurodeles waltlgenome.</title>
        <authorList>
            <person name="Brown T."/>
            <person name="Elewa A."/>
            <person name="Iarovenko S."/>
            <person name="Subramanian E."/>
            <person name="Araus A.J."/>
            <person name="Petzold A."/>
            <person name="Susuki M."/>
            <person name="Suzuki K.-i.T."/>
            <person name="Hayashi T."/>
            <person name="Toyoda A."/>
            <person name="Oliveira C."/>
            <person name="Osipova E."/>
            <person name="Leigh N.D."/>
            <person name="Simon A."/>
            <person name="Yun M.H."/>
        </authorList>
    </citation>
    <scope>NUCLEOTIDE SEQUENCE</scope>
    <source>
        <strain evidence="16">20211129_DDA</strain>
        <tissue evidence="16">Liver</tissue>
    </source>
</reference>
<evidence type="ECO:0000256" key="13">
    <source>
        <dbReference type="SAM" id="Phobius"/>
    </source>
</evidence>
<dbReference type="PROSITE" id="PS00022">
    <property type="entry name" value="EGF_1"/>
    <property type="match status" value="1"/>
</dbReference>
<keyword evidence="10 12" id="KW-1015">Disulfide bond</keyword>
<evidence type="ECO:0000256" key="2">
    <source>
        <dbReference type="ARBA" id="ARBA00004613"/>
    </source>
</evidence>
<comment type="caution">
    <text evidence="16">The sequence shown here is derived from an EMBL/GenBank/DDBJ whole genome shotgun (WGS) entry which is preliminary data.</text>
</comment>
<evidence type="ECO:0000256" key="6">
    <source>
        <dbReference type="ARBA" id="ARBA00022729"/>
    </source>
</evidence>
<dbReference type="AlphaFoldDB" id="A0AAV7W0S1"/>
<dbReference type="GO" id="GO:0045840">
    <property type="term" value="P:positive regulation of mitotic nuclear division"/>
    <property type="evidence" value="ECO:0007669"/>
    <property type="project" value="TreeGrafter"/>
</dbReference>
<keyword evidence="5 13" id="KW-0812">Transmembrane</keyword>
<evidence type="ECO:0000256" key="14">
    <source>
        <dbReference type="SAM" id="SignalP"/>
    </source>
</evidence>
<dbReference type="PANTHER" id="PTHR10740:SF11">
    <property type="entry name" value="PROEPIREGULIN"/>
    <property type="match status" value="1"/>
</dbReference>
<keyword evidence="11" id="KW-0325">Glycoprotein</keyword>
<keyword evidence="8" id="KW-0339">Growth factor</keyword>
<keyword evidence="7 13" id="KW-1133">Transmembrane helix</keyword>
<evidence type="ECO:0000256" key="7">
    <source>
        <dbReference type="ARBA" id="ARBA00022989"/>
    </source>
</evidence>
<feature type="domain" description="EGF-like" evidence="15">
    <location>
        <begin position="52"/>
        <end position="92"/>
    </location>
</feature>
<keyword evidence="3" id="KW-0964">Secreted</keyword>
<evidence type="ECO:0000259" key="15">
    <source>
        <dbReference type="PROSITE" id="PS50026"/>
    </source>
</evidence>
<evidence type="ECO:0000313" key="17">
    <source>
        <dbReference type="Proteomes" id="UP001066276"/>
    </source>
</evidence>
<feature type="chain" id="PRO_5043967216" description="EGF-like domain-containing protein" evidence="14">
    <location>
        <begin position="24"/>
        <end position="156"/>
    </location>
</feature>
<dbReference type="SUPFAM" id="SSF57196">
    <property type="entry name" value="EGF/Laminin"/>
    <property type="match status" value="1"/>
</dbReference>
<keyword evidence="6 14" id="KW-0732">Signal</keyword>
<feature type="disulfide bond" evidence="12">
    <location>
        <begin position="82"/>
        <end position="91"/>
    </location>
</feature>
<feature type="signal peptide" evidence="14">
    <location>
        <begin position="1"/>
        <end position="23"/>
    </location>
</feature>
<gene>
    <name evidence="16" type="ORF">NDU88_001340</name>
</gene>
<evidence type="ECO:0000313" key="16">
    <source>
        <dbReference type="EMBL" id="KAJ1205920.1"/>
    </source>
</evidence>
<comment type="subcellular location">
    <subcellularLocation>
        <location evidence="1">Membrane</location>
        <topology evidence="1">Single-pass type I membrane protein</topology>
    </subcellularLocation>
    <subcellularLocation>
        <location evidence="2">Secreted</location>
    </subcellularLocation>
</comment>
<dbReference type="PANTHER" id="PTHR10740">
    <property type="entry name" value="TRANSFORMING GROWTH FACTOR ALPHA"/>
    <property type="match status" value="1"/>
</dbReference>
<keyword evidence="17" id="KW-1185">Reference proteome</keyword>
<dbReference type="GO" id="GO:0005615">
    <property type="term" value="C:extracellular space"/>
    <property type="evidence" value="ECO:0007669"/>
    <property type="project" value="TreeGrafter"/>
</dbReference>
<dbReference type="PROSITE" id="PS01186">
    <property type="entry name" value="EGF_2"/>
    <property type="match status" value="1"/>
</dbReference>
<evidence type="ECO:0000256" key="1">
    <source>
        <dbReference type="ARBA" id="ARBA00004479"/>
    </source>
</evidence>
<dbReference type="EMBL" id="JANPWB010000002">
    <property type="protein sequence ID" value="KAJ1205920.1"/>
    <property type="molecule type" value="Genomic_DNA"/>
</dbReference>
<dbReference type="GO" id="GO:0008083">
    <property type="term" value="F:growth factor activity"/>
    <property type="evidence" value="ECO:0007669"/>
    <property type="project" value="UniProtKB-KW"/>
</dbReference>
<evidence type="ECO:0000256" key="10">
    <source>
        <dbReference type="ARBA" id="ARBA00023157"/>
    </source>
</evidence>
<dbReference type="Proteomes" id="UP001066276">
    <property type="component" value="Chromosome 1_2"/>
</dbReference>